<keyword evidence="5" id="KW-1185">Reference proteome</keyword>
<sequence length="179" mass="19419">MAASSKTSSLIFSSASNTSENHSENSMKNTAYGFLQRAGAFENPSEGFERKGLISEMMKDLLKVDRIERGRIVCHLTVITRVTNPYGTLHGGVVATVANLVAMACARTVVNEDKELLLGELNISYLSASGINVELEIDGRIIRSGRNVTTTSVEFRVKGTKKLVYTANAIFFTAPVAKL</sequence>
<dbReference type="GO" id="GO:0047617">
    <property type="term" value="F:fatty acyl-CoA hydrolase activity"/>
    <property type="evidence" value="ECO:0007669"/>
    <property type="project" value="InterPro"/>
</dbReference>
<feature type="region of interest" description="Disordered" evidence="2">
    <location>
        <begin position="1"/>
        <end position="25"/>
    </location>
</feature>
<dbReference type="Gene3D" id="3.10.129.10">
    <property type="entry name" value="Hotdog Thioesterase"/>
    <property type="match status" value="1"/>
</dbReference>
<proteinExistence type="inferred from homology"/>
<dbReference type="AlphaFoldDB" id="A0AAD4TII4"/>
<dbReference type="CDD" id="cd03443">
    <property type="entry name" value="PaaI_thioesterase"/>
    <property type="match status" value="1"/>
</dbReference>
<evidence type="ECO:0000313" key="5">
    <source>
        <dbReference type="Proteomes" id="UP001202328"/>
    </source>
</evidence>
<evidence type="ECO:0000256" key="2">
    <source>
        <dbReference type="SAM" id="MobiDB-lite"/>
    </source>
</evidence>
<dbReference type="InterPro" id="IPR029069">
    <property type="entry name" value="HotDog_dom_sf"/>
</dbReference>
<evidence type="ECO:0000256" key="1">
    <source>
        <dbReference type="ARBA" id="ARBA00008324"/>
    </source>
</evidence>
<feature type="domain" description="Thioesterase" evidence="3">
    <location>
        <begin position="86"/>
        <end position="161"/>
    </location>
</feature>
<dbReference type="PANTHER" id="PTHR21660">
    <property type="entry name" value="THIOESTERASE SUPERFAMILY MEMBER-RELATED"/>
    <property type="match status" value="1"/>
</dbReference>
<dbReference type="Proteomes" id="UP001202328">
    <property type="component" value="Unassembled WGS sequence"/>
</dbReference>
<dbReference type="EMBL" id="JAJJMB010001160">
    <property type="protein sequence ID" value="KAI3958365.1"/>
    <property type="molecule type" value="Genomic_DNA"/>
</dbReference>
<dbReference type="SUPFAM" id="SSF54637">
    <property type="entry name" value="Thioesterase/thiol ester dehydrase-isomerase"/>
    <property type="match status" value="1"/>
</dbReference>
<gene>
    <name evidence="4" type="ORF">MKW98_011053</name>
</gene>
<dbReference type="PANTHER" id="PTHR21660:SF12">
    <property type="entry name" value="OS07G0462700 PROTEIN"/>
    <property type="match status" value="1"/>
</dbReference>
<reference evidence="4" key="1">
    <citation type="submission" date="2022-04" db="EMBL/GenBank/DDBJ databases">
        <title>A functionally conserved STORR gene fusion in Papaver species that diverged 16.8 million years ago.</title>
        <authorList>
            <person name="Catania T."/>
        </authorList>
    </citation>
    <scope>NUCLEOTIDE SEQUENCE</scope>
    <source>
        <strain evidence="4">S-188037</strain>
    </source>
</reference>
<comment type="similarity">
    <text evidence="1">Belongs to the thioesterase PaaI family.</text>
</comment>
<dbReference type="InterPro" id="IPR039298">
    <property type="entry name" value="ACOT13"/>
</dbReference>
<protein>
    <recommendedName>
        <fullName evidence="3">Thioesterase domain-containing protein</fullName>
    </recommendedName>
</protein>
<name>A0AAD4TII4_9MAGN</name>
<comment type="caution">
    <text evidence="4">The sequence shown here is derived from an EMBL/GenBank/DDBJ whole genome shotgun (WGS) entry which is preliminary data.</text>
</comment>
<organism evidence="4 5">
    <name type="scientific">Papaver atlanticum</name>
    <dbReference type="NCBI Taxonomy" id="357466"/>
    <lineage>
        <taxon>Eukaryota</taxon>
        <taxon>Viridiplantae</taxon>
        <taxon>Streptophyta</taxon>
        <taxon>Embryophyta</taxon>
        <taxon>Tracheophyta</taxon>
        <taxon>Spermatophyta</taxon>
        <taxon>Magnoliopsida</taxon>
        <taxon>Ranunculales</taxon>
        <taxon>Papaveraceae</taxon>
        <taxon>Papaveroideae</taxon>
        <taxon>Papaver</taxon>
    </lineage>
</organism>
<evidence type="ECO:0000259" key="3">
    <source>
        <dbReference type="Pfam" id="PF03061"/>
    </source>
</evidence>
<dbReference type="InterPro" id="IPR006683">
    <property type="entry name" value="Thioestr_dom"/>
</dbReference>
<accession>A0AAD4TII4</accession>
<dbReference type="Pfam" id="PF03061">
    <property type="entry name" value="4HBT"/>
    <property type="match status" value="1"/>
</dbReference>
<evidence type="ECO:0000313" key="4">
    <source>
        <dbReference type="EMBL" id="KAI3958365.1"/>
    </source>
</evidence>